<proteinExistence type="predicted"/>
<dbReference type="AlphaFoldDB" id="A0A3P9AQX5"/>
<reference evidence="1" key="3">
    <citation type="submission" date="2025-09" db="UniProtKB">
        <authorList>
            <consortium name="Ensembl"/>
        </authorList>
    </citation>
    <scope>IDENTIFICATION</scope>
</reference>
<protein>
    <submittedName>
        <fullName evidence="1">Uncharacterized protein</fullName>
    </submittedName>
</protein>
<dbReference type="Ensembl" id="ENSMZET00005000123.1">
    <property type="protein sequence ID" value="ENSMZEP00005000086.1"/>
    <property type="gene ID" value="ENSMZEG00005000131.1"/>
</dbReference>
<evidence type="ECO:0000313" key="2">
    <source>
        <dbReference type="Proteomes" id="UP000265160"/>
    </source>
</evidence>
<reference evidence="1" key="2">
    <citation type="submission" date="2025-08" db="UniProtKB">
        <authorList>
            <consortium name="Ensembl"/>
        </authorList>
    </citation>
    <scope>IDENTIFICATION</scope>
</reference>
<accession>A0A3P9AQX5</accession>
<name>A0A3P9AQX5_9CICH</name>
<organism evidence="1 2">
    <name type="scientific">Maylandia zebra</name>
    <name type="common">zebra mbuna</name>
    <dbReference type="NCBI Taxonomy" id="106582"/>
    <lineage>
        <taxon>Eukaryota</taxon>
        <taxon>Metazoa</taxon>
        <taxon>Chordata</taxon>
        <taxon>Craniata</taxon>
        <taxon>Vertebrata</taxon>
        <taxon>Euteleostomi</taxon>
        <taxon>Actinopterygii</taxon>
        <taxon>Neopterygii</taxon>
        <taxon>Teleostei</taxon>
        <taxon>Neoteleostei</taxon>
        <taxon>Acanthomorphata</taxon>
        <taxon>Ovalentaria</taxon>
        <taxon>Cichlomorphae</taxon>
        <taxon>Cichliformes</taxon>
        <taxon>Cichlidae</taxon>
        <taxon>African cichlids</taxon>
        <taxon>Pseudocrenilabrinae</taxon>
        <taxon>Haplochromini</taxon>
        <taxon>Maylandia</taxon>
        <taxon>Maylandia zebra complex</taxon>
    </lineage>
</organism>
<sequence length="114" mass="13601">MPKCSWASLEKTKHISCQARRWWSDDFSLLCSLDPVWILQLDINLKHSGKSTKEILKKKKESRCYDIAVNVRLEDLKRTVHKLTPTNLDELKQCRKEEWCIKRDLTRIDSCRNR</sequence>
<dbReference type="Proteomes" id="UP000265160">
    <property type="component" value="LG22"/>
</dbReference>
<reference evidence="1 2" key="1">
    <citation type="journal article" date="2014" name="Nature">
        <title>The genomic substrate for adaptive radiation in African cichlid fish.</title>
        <authorList>
            <person name="Brawand D."/>
            <person name="Wagner C.E."/>
            <person name="Li Y.I."/>
            <person name="Malinsky M."/>
            <person name="Keller I."/>
            <person name="Fan S."/>
            <person name="Simakov O."/>
            <person name="Ng A.Y."/>
            <person name="Lim Z.W."/>
            <person name="Bezault E."/>
            <person name="Turner-Maier J."/>
            <person name="Johnson J."/>
            <person name="Alcazar R."/>
            <person name="Noh H.J."/>
            <person name="Russell P."/>
            <person name="Aken B."/>
            <person name="Alfoldi J."/>
            <person name="Amemiya C."/>
            <person name="Azzouzi N."/>
            <person name="Baroiller J.F."/>
            <person name="Barloy-Hubler F."/>
            <person name="Berlin A."/>
            <person name="Bloomquist R."/>
            <person name="Carleton K.L."/>
            <person name="Conte M.A."/>
            <person name="D'Cotta H."/>
            <person name="Eshel O."/>
            <person name="Gaffney L."/>
            <person name="Galibert F."/>
            <person name="Gante H.F."/>
            <person name="Gnerre S."/>
            <person name="Greuter L."/>
            <person name="Guyon R."/>
            <person name="Haddad N.S."/>
            <person name="Haerty W."/>
            <person name="Harris R.M."/>
            <person name="Hofmann H.A."/>
            <person name="Hourlier T."/>
            <person name="Hulata G."/>
            <person name="Jaffe D.B."/>
            <person name="Lara M."/>
            <person name="Lee A.P."/>
            <person name="MacCallum I."/>
            <person name="Mwaiko S."/>
            <person name="Nikaido M."/>
            <person name="Nishihara H."/>
            <person name="Ozouf-Costaz C."/>
            <person name="Penman D.J."/>
            <person name="Przybylski D."/>
            <person name="Rakotomanga M."/>
            <person name="Renn S.C.P."/>
            <person name="Ribeiro F.J."/>
            <person name="Ron M."/>
            <person name="Salzburger W."/>
            <person name="Sanchez-Pulido L."/>
            <person name="Santos M.E."/>
            <person name="Searle S."/>
            <person name="Sharpe T."/>
            <person name="Swofford R."/>
            <person name="Tan F.J."/>
            <person name="Williams L."/>
            <person name="Young S."/>
            <person name="Yin S."/>
            <person name="Okada N."/>
            <person name="Kocher T.D."/>
            <person name="Miska E.A."/>
            <person name="Lander E.S."/>
            <person name="Venkatesh B."/>
            <person name="Fernald R.D."/>
            <person name="Meyer A."/>
            <person name="Ponting C.P."/>
            <person name="Streelman J.T."/>
            <person name="Lindblad-Toh K."/>
            <person name="Seehausen O."/>
            <person name="Di Palma F."/>
        </authorList>
    </citation>
    <scope>NUCLEOTIDE SEQUENCE</scope>
</reference>
<keyword evidence="2" id="KW-1185">Reference proteome</keyword>
<evidence type="ECO:0000313" key="1">
    <source>
        <dbReference type="Ensembl" id="ENSMZEP00005000086.1"/>
    </source>
</evidence>